<keyword evidence="4" id="KW-0808">Transferase</keyword>
<proteinExistence type="predicted"/>
<evidence type="ECO:0000256" key="1">
    <source>
        <dbReference type="ARBA" id="ARBA00005046"/>
    </source>
</evidence>
<dbReference type="PANTHER" id="PTHR43764:SF1">
    <property type="entry name" value="MOLYBDOPTERIN MOLYBDOTRANSFERASE"/>
    <property type="match status" value="1"/>
</dbReference>
<dbReference type="NCBIfam" id="TIGR00177">
    <property type="entry name" value="molyb_syn"/>
    <property type="match status" value="1"/>
</dbReference>
<dbReference type="PANTHER" id="PTHR43764">
    <property type="entry name" value="MOLYBDENUM COFACTOR BIOSYNTHESIS"/>
    <property type="match status" value="1"/>
</dbReference>
<dbReference type="Gene3D" id="3.40.980.10">
    <property type="entry name" value="MoaB/Mog-like domain"/>
    <property type="match status" value="1"/>
</dbReference>
<reference evidence="4" key="1">
    <citation type="submission" date="2018-06" db="EMBL/GenBank/DDBJ databases">
        <authorList>
            <person name="Zhirakovskaya E."/>
        </authorList>
    </citation>
    <scope>NUCLEOTIDE SEQUENCE</scope>
</reference>
<dbReference type="EMBL" id="UOGH01000077">
    <property type="protein sequence ID" value="VAX28172.1"/>
    <property type="molecule type" value="Genomic_DNA"/>
</dbReference>
<dbReference type="InterPro" id="IPR036425">
    <property type="entry name" value="MoaB/Mog-like_dom_sf"/>
</dbReference>
<evidence type="ECO:0000256" key="2">
    <source>
        <dbReference type="ARBA" id="ARBA00023150"/>
    </source>
</evidence>
<dbReference type="CDD" id="cd00886">
    <property type="entry name" value="MogA_MoaB"/>
    <property type="match status" value="1"/>
</dbReference>
<dbReference type="AlphaFoldDB" id="A0A3B1CIX0"/>
<dbReference type="PROSITE" id="PS01078">
    <property type="entry name" value="MOCF_BIOSYNTHESIS_1"/>
    <property type="match status" value="1"/>
</dbReference>
<dbReference type="Pfam" id="PF00994">
    <property type="entry name" value="MoCF_biosynth"/>
    <property type="match status" value="1"/>
</dbReference>
<dbReference type="SUPFAM" id="SSF53218">
    <property type="entry name" value="Molybdenum cofactor biosynthesis proteins"/>
    <property type="match status" value="1"/>
</dbReference>
<name>A0A3B1CIX0_9ZZZZ</name>
<comment type="pathway">
    <text evidence="1">Cofactor biosynthesis; molybdopterin biosynthesis.</text>
</comment>
<dbReference type="GO" id="GO:0006777">
    <property type="term" value="P:Mo-molybdopterin cofactor biosynthetic process"/>
    <property type="evidence" value="ECO:0007669"/>
    <property type="project" value="UniProtKB-KW"/>
</dbReference>
<evidence type="ECO:0000313" key="4">
    <source>
        <dbReference type="EMBL" id="VAX28172.1"/>
    </source>
</evidence>
<accession>A0A3B1CIX0</accession>
<dbReference type="GO" id="GO:0061598">
    <property type="term" value="F:molybdopterin adenylyltransferase activity"/>
    <property type="evidence" value="ECO:0007669"/>
    <property type="project" value="UniProtKB-EC"/>
</dbReference>
<feature type="domain" description="MoaB/Mog" evidence="3">
    <location>
        <begin position="5"/>
        <end position="147"/>
    </location>
</feature>
<dbReference type="InterPro" id="IPR008284">
    <property type="entry name" value="MoCF_biosynth_CS"/>
</dbReference>
<dbReference type="InterPro" id="IPR001453">
    <property type="entry name" value="MoaB/Mog_dom"/>
</dbReference>
<dbReference type="InterPro" id="IPR051920">
    <property type="entry name" value="MPT_Adenylyltrnsfr/MoaC-Rel"/>
</dbReference>
<dbReference type="SMART" id="SM00852">
    <property type="entry name" value="MoCF_biosynth"/>
    <property type="match status" value="1"/>
</dbReference>
<dbReference type="EC" id="2.7.7.75" evidence="4"/>
<keyword evidence="2" id="KW-0501">Molybdenum cofactor biosynthesis</keyword>
<keyword evidence="4" id="KW-0548">Nucleotidyltransferase</keyword>
<protein>
    <submittedName>
        <fullName evidence="4">Molybdopterin adenylyltransferase</fullName>
        <ecNumber evidence="4">2.7.7.75</ecNumber>
    </submittedName>
</protein>
<sequence>MFRAAVLTLSDKGARGERVDESGRILREMLGQARIEVVQYEVIPDDRDILKERLINLSGKVDLIVTTGGTGLSPRDITPDVTLEVIEREVPGIAEAMRSEGLKQTPRAMLSRAVAGARGECLIINLPGSPKAVREGIEVVLDVIPHALEKLKGSEKECAR</sequence>
<evidence type="ECO:0000259" key="3">
    <source>
        <dbReference type="SMART" id="SM00852"/>
    </source>
</evidence>
<gene>
    <name evidence="4" type="ORF">MNBD_NITROSPIRAE02-479</name>
</gene>
<organism evidence="4">
    <name type="scientific">hydrothermal vent metagenome</name>
    <dbReference type="NCBI Taxonomy" id="652676"/>
    <lineage>
        <taxon>unclassified sequences</taxon>
        <taxon>metagenomes</taxon>
        <taxon>ecological metagenomes</taxon>
    </lineage>
</organism>